<feature type="region of interest" description="Disordered" evidence="1">
    <location>
        <begin position="1"/>
        <end position="60"/>
    </location>
</feature>
<gene>
    <name evidence="2" type="primary">RanBP2-L2</name>
    <name evidence="2" type="ORF">Hamer_G006579</name>
</gene>
<comment type="caution">
    <text evidence="2">The sequence shown here is derived from an EMBL/GenBank/DDBJ whole genome shotgun (WGS) entry which is preliminary data.</text>
</comment>
<keyword evidence="2" id="KW-0436">Ligase</keyword>
<dbReference type="SUPFAM" id="SSF50729">
    <property type="entry name" value="PH domain-like"/>
    <property type="match status" value="1"/>
</dbReference>
<evidence type="ECO:0000313" key="3">
    <source>
        <dbReference type="Proteomes" id="UP000747542"/>
    </source>
</evidence>
<keyword evidence="3" id="KW-1185">Reference proteome</keyword>
<dbReference type="AlphaFoldDB" id="A0A8J5JFB8"/>
<dbReference type="Gene3D" id="2.30.29.30">
    <property type="entry name" value="Pleckstrin-homology domain (PH domain)/Phosphotyrosine-binding domain (PTB)"/>
    <property type="match status" value="1"/>
</dbReference>
<protein>
    <submittedName>
        <fullName evidence="2">Putative E3 SUMO-protein ligase RanBP2-like</fullName>
    </submittedName>
</protein>
<feature type="compositionally biased region" description="Acidic residues" evidence="1">
    <location>
        <begin position="21"/>
        <end position="45"/>
    </location>
</feature>
<evidence type="ECO:0000256" key="1">
    <source>
        <dbReference type="SAM" id="MobiDB-lite"/>
    </source>
</evidence>
<accession>A0A8J5JFB8</accession>
<feature type="compositionally biased region" description="Basic and acidic residues" evidence="1">
    <location>
        <begin position="46"/>
        <end position="55"/>
    </location>
</feature>
<reference evidence="2" key="1">
    <citation type="journal article" date="2021" name="Sci. Adv.">
        <title>The American lobster genome reveals insights on longevity, neural, and immune adaptations.</title>
        <authorList>
            <person name="Polinski J.M."/>
            <person name="Zimin A.V."/>
            <person name="Clark K.F."/>
            <person name="Kohn A.B."/>
            <person name="Sadowski N."/>
            <person name="Timp W."/>
            <person name="Ptitsyn A."/>
            <person name="Khanna P."/>
            <person name="Romanova D.Y."/>
            <person name="Williams P."/>
            <person name="Greenwood S.J."/>
            <person name="Moroz L.L."/>
            <person name="Walt D.R."/>
            <person name="Bodnar A.G."/>
        </authorList>
    </citation>
    <scope>NUCLEOTIDE SEQUENCE</scope>
    <source>
        <strain evidence="2">GMGI-L3</strain>
    </source>
</reference>
<name>A0A8J5JFB8_HOMAM</name>
<dbReference type="GO" id="GO:0016874">
    <property type="term" value="F:ligase activity"/>
    <property type="evidence" value="ECO:0007669"/>
    <property type="project" value="UniProtKB-KW"/>
</dbReference>
<sequence>MKLRLHDDLSCSSNSVKPTGVDEEDGADDDDDEDDDEDDEEDDGVDDKNEEKEDVEHEDEDTVIFKKNCTMYIQENESWQELAVGDLCITCPNNNGDGGARIIMTTDSGDFVVEDTLTRHSTMKKECYAATWTSPKSELVVATSYQVVFSSSSDLDEFETAFSKASAYCI</sequence>
<organism evidence="2 3">
    <name type="scientific">Homarus americanus</name>
    <name type="common">American lobster</name>
    <dbReference type="NCBI Taxonomy" id="6706"/>
    <lineage>
        <taxon>Eukaryota</taxon>
        <taxon>Metazoa</taxon>
        <taxon>Ecdysozoa</taxon>
        <taxon>Arthropoda</taxon>
        <taxon>Crustacea</taxon>
        <taxon>Multicrustacea</taxon>
        <taxon>Malacostraca</taxon>
        <taxon>Eumalacostraca</taxon>
        <taxon>Eucarida</taxon>
        <taxon>Decapoda</taxon>
        <taxon>Pleocyemata</taxon>
        <taxon>Astacidea</taxon>
        <taxon>Nephropoidea</taxon>
        <taxon>Nephropidae</taxon>
        <taxon>Homarus</taxon>
    </lineage>
</organism>
<proteinExistence type="predicted"/>
<evidence type="ECO:0000313" key="2">
    <source>
        <dbReference type="EMBL" id="KAG7156600.1"/>
    </source>
</evidence>
<dbReference type="Proteomes" id="UP000747542">
    <property type="component" value="Unassembled WGS sequence"/>
</dbReference>
<dbReference type="EMBL" id="JAHLQT010039062">
    <property type="protein sequence ID" value="KAG7156600.1"/>
    <property type="molecule type" value="Genomic_DNA"/>
</dbReference>
<dbReference type="InterPro" id="IPR011993">
    <property type="entry name" value="PH-like_dom_sf"/>
</dbReference>